<proteinExistence type="predicted"/>
<dbReference type="EMBL" id="CP046620">
    <property type="protein sequence ID" value="QHQ35280.1"/>
    <property type="molecule type" value="Genomic_DNA"/>
</dbReference>
<dbReference type="RefSeq" id="WP_161861847.1">
    <property type="nucleotide sequence ID" value="NZ_CP046620.1"/>
</dbReference>
<sequence>MSQDKPDVARRGFLKLAAVAAPATAALAAGTESAEAAEPETTGDGLRKTAHVKAYLESARF</sequence>
<feature type="chain" id="PRO_5027091585" evidence="1">
    <location>
        <begin position="29"/>
        <end position="61"/>
    </location>
</feature>
<dbReference type="InterPro" id="IPR006311">
    <property type="entry name" value="TAT_signal"/>
</dbReference>
<gene>
    <name evidence="2" type="ORF">GO499_08750</name>
</gene>
<dbReference type="InterPro" id="IPR014177">
    <property type="entry name" value="Formate_DH_TAT-contain"/>
</dbReference>
<evidence type="ECO:0000256" key="1">
    <source>
        <dbReference type="SAM" id="SignalP"/>
    </source>
</evidence>
<dbReference type="AlphaFoldDB" id="A0A6P1T098"/>
<dbReference type="PIRSF" id="PIRSF036704">
    <property type="entry name" value="UCP036704"/>
    <property type="match status" value="1"/>
</dbReference>
<organism evidence="2 3">
    <name type="scientific">Algicella marina</name>
    <dbReference type="NCBI Taxonomy" id="2683284"/>
    <lineage>
        <taxon>Bacteria</taxon>
        <taxon>Pseudomonadati</taxon>
        <taxon>Pseudomonadota</taxon>
        <taxon>Alphaproteobacteria</taxon>
        <taxon>Rhodobacterales</taxon>
        <taxon>Paracoccaceae</taxon>
        <taxon>Algicella</taxon>
    </lineage>
</organism>
<keyword evidence="3" id="KW-1185">Reference proteome</keyword>
<dbReference type="Proteomes" id="UP000464495">
    <property type="component" value="Chromosome"/>
</dbReference>
<protein>
    <submittedName>
        <fullName evidence="2">Twin-arginine translocation pathway signal protein</fullName>
    </submittedName>
</protein>
<reference evidence="2 3" key="1">
    <citation type="submission" date="2019-12" db="EMBL/GenBank/DDBJ databases">
        <title>Complete genome sequence of Algicella marina strain 9Alg 56(T) isolated from the red alga Tichocarpus crinitus.</title>
        <authorList>
            <person name="Kim S.-G."/>
            <person name="Nedashkovskaya O.I."/>
        </authorList>
    </citation>
    <scope>NUCLEOTIDE SEQUENCE [LARGE SCALE GENOMIC DNA]</scope>
    <source>
        <strain evidence="2 3">9Alg 56</strain>
    </source>
</reference>
<dbReference type="PROSITE" id="PS51318">
    <property type="entry name" value="TAT"/>
    <property type="match status" value="1"/>
</dbReference>
<evidence type="ECO:0000313" key="3">
    <source>
        <dbReference type="Proteomes" id="UP000464495"/>
    </source>
</evidence>
<evidence type="ECO:0000313" key="2">
    <source>
        <dbReference type="EMBL" id="QHQ35280.1"/>
    </source>
</evidence>
<accession>A0A6P1T098</accession>
<keyword evidence="1" id="KW-0732">Signal</keyword>
<dbReference type="KEGG" id="amaq:GO499_08750"/>
<name>A0A6P1T098_9RHOB</name>
<feature type="signal peptide" evidence="1">
    <location>
        <begin position="1"/>
        <end position="28"/>
    </location>
</feature>